<organism evidence="3 4">
    <name type="scientific">Candidatus Zambryskibacteria bacterium CG10_big_fil_rev_8_21_14_0_10_42_12</name>
    <dbReference type="NCBI Taxonomy" id="1975115"/>
    <lineage>
        <taxon>Bacteria</taxon>
        <taxon>Candidatus Zambryskiibacteriota</taxon>
    </lineage>
</organism>
<accession>A0A2H0QVE6</accession>
<dbReference type="Gene3D" id="3.30.460.10">
    <property type="entry name" value="Beta Polymerase, domain 2"/>
    <property type="match status" value="1"/>
</dbReference>
<dbReference type="AlphaFoldDB" id="A0A2H0QVE6"/>
<dbReference type="PANTHER" id="PTHR21262:SF31">
    <property type="entry name" value="GTP PYROPHOSPHOKINASE"/>
    <property type="match status" value="1"/>
</dbReference>
<dbReference type="Proteomes" id="UP000231333">
    <property type="component" value="Unassembled WGS sequence"/>
</dbReference>
<dbReference type="GO" id="GO:0015969">
    <property type="term" value="P:guanosine tetraphosphate metabolic process"/>
    <property type="evidence" value="ECO:0007669"/>
    <property type="project" value="InterPro"/>
</dbReference>
<dbReference type="Pfam" id="PF13328">
    <property type="entry name" value="HD_4"/>
    <property type="match status" value="1"/>
</dbReference>
<evidence type="ECO:0000259" key="2">
    <source>
        <dbReference type="PROSITE" id="PS51880"/>
    </source>
</evidence>
<dbReference type="SUPFAM" id="SSF81271">
    <property type="entry name" value="TGS-like"/>
    <property type="match status" value="1"/>
</dbReference>
<feature type="domain" description="TGS" evidence="2">
    <location>
        <begin position="409"/>
        <end position="470"/>
    </location>
</feature>
<dbReference type="SMART" id="SM00471">
    <property type="entry name" value="HDc"/>
    <property type="match status" value="1"/>
</dbReference>
<gene>
    <name evidence="3" type="ORF">COV34_01470</name>
</gene>
<comment type="similarity">
    <text evidence="1">Belongs to the relA/spoT family.</text>
</comment>
<evidence type="ECO:0000256" key="1">
    <source>
        <dbReference type="RuleBase" id="RU003847"/>
    </source>
</evidence>
<dbReference type="InterPro" id="IPR004811">
    <property type="entry name" value="RelA/Spo_fam"/>
</dbReference>
<evidence type="ECO:0000313" key="3">
    <source>
        <dbReference type="EMBL" id="PIR38260.1"/>
    </source>
</evidence>
<dbReference type="CDD" id="cd00077">
    <property type="entry name" value="HDc"/>
    <property type="match status" value="1"/>
</dbReference>
<dbReference type="SUPFAM" id="SSF81301">
    <property type="entry name" value="Nucleotidyltransferase"/>
    <property type="match status" value="1"/>
</dbReference>
<dbReference type="PROSITE" id="PS51880">
    <property type="entry name" value="TGS"/>
    <property type="match status" value="1"/>
</dbReference>
<comment type="function">
    <text evidence="1">In eubacteria ppGpp (guanosine 3'-diphosphate 5'-diphosphate) is a mediator of the stringent response that coordinates a variety of cellular activities in response to changes in nutritional abundance.</text>
</comment>
<dbReference type="PANTHER" id="PTHR21262">
    <property type="entry name" value="GUANOSINE-3',5'-BIS DIPHOSPHATE 3'-PYROPHOSPHOHYDROLASE"/>
    <property type="match status" value="1"/>
</dbReference>
<dbReference type="FunFam" id="1.10.3210.10:FF:000001">
    <property type="entry name" value="GTP pyrophosphokinase RelA"/>
    <property type="match status" value="1"/>
</dbReference>
<evidence type="ECO:0000313" key="4">
    <source>
        <dbReference type="Proteomes" id="UP000231333"/>
    </source>
</evidence>
<dbReference type="FunFam" id="3.10.20.30:FF:000002">
    <property type="entry name" value="GTP pyrophosphokinase (RelA/SpoT)"/>
    <property type="match status" value="1"/>
</dbReference>
<proteinExistence type="inferred from homology"/>
<dbReference type="InterPro" id="IPR012675">
    <property type="entry name" value="Beta-grasp_dom_sf"/>
</dbReference>
<dbReference type="SUPFAM" id="SSF109604">
    <property type="entry name" value="HD-domain/PDEase-like"/>
    <property type="match status" value="1"/>
</dbReference>
<dbReference type="InterPro" id="IPR043519">
    <property type="entry name" value="NT_sf"/>
</dbReference>
<dbReference type="EMBL" id="PCXL01000011">
    <property type="protein sequence ID" value="PIR38260.1"/>
    <property type="molecule type" value="Genomic_DNA"/>
</dbReference>
<dbReference type="CDD" id="cd01668">
    <property type="entry name" value="TGS_RSH"/>
    <property type="match status" value="1"/>
</dbReference>
<dbReference type="CDD" id="cd05399">
    <property type="entry name" value="NT_Rel-Spo_like"/>
    <property type="match status" value="1"/>
</dbReference>
<dbReference type="InterPro" id="IPR004095">
    <property type="entry name" value="TGS"/>
</dbReference>
<name>A0A2H0QVE6_9BACT</name>
<sequence>MLPKDITDKLLNATPQDVALVEKAYYFAEGAHKEHKRNSGEPYFVHLYETAKTLAELGMSATTVAAGLLHDSIEDAGVTPETIEKEFGKDILFIVDGVTKLGHVRYRGSDRHNESLRKLFVAMSKDIRVLIVKLADRLHNMRTLSYVPKEKQERIARETMEVYVPIAYRLGIRKLHRELEDLCFPFIDPEAHRETESLLKRKRKEMEESLEKFLRNLKKTLGTSGITQIKTDYRIKGLFSLYRKLRRKKEIENIYDILALRVVVPTVGDCYRALGAIHSTWRPLPGRIKDFIAFPKPNGYRAIHTTVFTGDRNIVEIQIKTEEMHRESEYGIASHLRYKAKIAGRTLPLPGLDWIKRLITPQPIQHGATKEDGVEDVPNWIRDLVDYQKHESDGEDEWGDQIKSDFFSHRIFVFTPEGDVIDLPIDSTPIDFAYAIHSEIGGHISGARINGKMISLGTTLHNGDIVEIVTKKNAKPSSKWLEYAKTASARRKIRSAIQENNNHYKK</sequence>
<dbReference type="InterPro" id="IPR033655">
    <property type="entry name" value="TGS_RelA/SpoT"/>
</dbReference>
<dbReference type="Gene3D" id="3.10.20.30">
    <property type="match status" value="1"/>
</dbReference>
<protein>
    <recommendedName>
        <fullName evidence="2">TGS domain-containing protein</fullName>
    </recommendedName>
</protein>
<dbReference type="Pfam" id="PF02824">
    <property type="entry name" value="TGS"/>
    <property type="match status" value="1"/>
</dbReference>
<dbReference type="Gene3D" id="1.10.3210.10">
    <property type="entry name" value="Hypothetical protein af1432"/>
    <property type="match status" value="1"/>
</dbReference>
<comment type="caution">
    <text evidence="3">The sequence shown here is derived from an EMBL/GenBank/DDBJ whole genome shotgun (WGS) entry which is preliminary data.</text>
</comment>
<dbReference type="Pfam" id="PF04607">
    <property type="entry name" value="RelA_SpoT"/>
    <property type="match status" value="1"/>
</dbReference>
<dbReference type="InterPro" id="IPR003607">
    <property type="entry name" value="HD/PDEase_dom"/>
</dbReference>
<reference evidence="3 4" key="1">
    <citation type="submission" date="2017-09" db="EMBL/GenBank/DDBJ databases">
        <title>Depth-based differentiation of microbial function through sediment-hosted aquifers and enrichment of novel symbionts in the deep terrestrial subsurface.</title>
        <authorList>
            <person name="Probst A.J."/>
            <person name="Ladd B."/>
            <person name="Jarett J.K."/>
            <person name="Geller-Mcgrath D.E."/>
            <person name="Sieber C.M."/>
            <person name="Emerson J.B."/>
            <person name="Anantharaman K."/>
            <person name="Thomas B.C."/>
            <person name="Malmstrom R."/>
            <person name="Stieglmeier M."/>
            <person name="Klingl A."/>
            <person name="Woyke T."/>
            <person name="Ryan C.M."/>
            <person name="Banfield J.F."/>
        </authorList>
    </citation>
    <scope>NUCLEOTIDE SEQUENCE [LARGE SCALE GENOMIC DNA]</scope>
    <source>
        <strain evidence="3">CG10_big_fil_rev_8_21_14_0_10_42_12</strain>
    </source>
</reference>
<dbReference type="SMART" id="SM00954">
    <property type="entry name" value="RelA_SpoT"/>
    <property type="match status" value="1"/>
</dbReference>
<dbReference type="InterPro" id="IPR007685">
    <property type="entry name" value="RelA_SpoT"/>
</dbReference>
<dbReference type="GO" id="GO:0005886">
    <property type="term" value="C:plasma membrane"/>
    <property type="evidence" value="ECO:0007669"/>
    <property type="project" value="TreeGrafter"/>
</dbReference>
<dbReference type="InterPro" id="IPR012676">
    <property type="entry name" value="TGS-like"/>
</dbReference>
<dbReference type="NCBIfam" id="TIGR00691">
    <property type="entry name" value="spoT_relA"/>
    <property type="match status" value="1"/>
</dbReference>